<sequence length="496" mass="56361">MASVSDIDEMMFDLYNGSLGNFTDLFQDYADDMAMLFDWNDIALVSLYTIVFVISIIGNISILLLIGLTRKLRNITNMLLSNMAVADLAVTVVCIPIAVSQSIYKVWMFGEAMCKFAGFLQGLAVVASIFTISILSLDRLLAIKYPMIFRRLCTTRIAVRLTIFIWLSSVCIMSPMLHVKKLTSFPIPNKTLYFCHEIWASLKQRILYDLCLFLIIYIFPGIITTTSYSLIGWRLLTEDSHLKRKDSSVSKGISNNVMSGRRRVAKMLIVLAALFLFCWSPYHIINVYLDFQLNQSKNFTHILSYTILLGHFNSALNPILYFYGSKTFRRAALRIIRCQKVRSTLRGPVHVVVRYTKKNEGNIGIQQNPVVKVLSRSYSSSRSSSSFLYSRSSSIKSPTHRENMKELNSIQKRYDSVSWSKRPIWSNDDPIVDTKYACADYTNRSTVMCQRVIAKHRREILQHSLSIPTTINEESIRSCSCSPTLNVASGNASGEN</sequence>
<evidence type="ECO:0000256" key="5">
    <source>
        <dbReference type="ARBA" id="ARBA00023136"/>
    </source>
</evidence>
<evidence type="ECO:0000256" key="8">
    <source>
        <dbReference type="SAM" id="Phobius"/>
    </source>
</evidence>
<protein>
    <submittedName>
        <fullName evidence="10">Galanin receptor 2b-like</fullName>
    </submittedName>
</protein>
<evidence type="ECO:0000313" key="11">
    <source>
        <dbReference type="Proteomes" id="UP001162480"/>
    </source>
</evidence>
<keyword evidence="6" id="KW-0675">Receptor</keyword>
<dbReference type="GO" id="GO:0005886">
    <property type="term" value="C:plasma membrane"/>
    <property type="evidence" value="ECO:0007669"/>
    <property type="project" value="TreeGrafter"/>
</dbReference>
<dbReference type="InterPro" id="IPR000276">
    <property type="entry name" value="GPCR_Rhodpsn"/>
</dbReference>
<dbReference type="EMBL" id="OX597823">
    <property type="protein sequence ID" value="CAI9728779.1"/>
    <property type="molecule type" value="Genomic_DNA"/>
</dbReference>
<dbReference type="Gene3D" id="1.20.1070.10">
    <property type="entry name" value="Rhodopsin 7-helix transmembrane proteins"/>
    <property type="match status" value="1"/>
</dbReference>
<feature type="domain" description="G-protein coupled receptors family 1 profile" evidence="9">
    <location>
        <begin position="58"/>
        <end position="321"/>
    </location>
</feature>
<dbReference type="PANTHER" id="PTHR45695:SF9">
    <property type="entry name" value="LEUCOKININ RECEPTOR"/>
    <property type="match status" value="1"/>
</dbReference>
<dbReference type="SMART" id="SM01381">
    <property type="entry name" value="7TM_GPCR_Srsx"/>
    <property type="match status" value="1"/>
</dbReference>
<feature type="transmembrane region" description="Helical" evidence="8">
    <location>
        <begin position="42"/>
        <end position="67"/>
    </location>
</feature>
<feature type="transmembrane region" description="Helical" evidence="8">
    <location>
        <begin position="116"/>
        <end position="137"/>
    </location>
</feature>
<dbReference type="InterPro" id="IPR017452">
    <property type="entry name" value="GPCR_Rhodpsn_7TM"/>
</dbReference>
<reference evidence="10" key="1">
    <citation type="submission" date="2023-08" db="EMBL/GenBank/DDBJ databases">
        <authorList>
            <person name="Alioto T."/>
            <person name="Alioto T."/>
            <person name="Gomez Garrido J."/>
        </authorList>
    </citation>
    <scope>NUCLEOTIDE SEQUENCE</scope>
</reference>
<organism evidence="10 11">
    <name type="scientific">Octopus vulgaris</name>
    <name type="common">Common octopus</name>
    <dbReference type="NCBI Taxonomy" id="6645"/>
    <lineage>
        <taxon>Eukaryota</taxon>
        <taxon>Metazoa</taxon>
        <taxon>Spiralia</taxon>
        <taxon>Lophotrochozoa</taxon>
        <taxon>Mollusca</taxon>
        <taxon>Cephalopoda</taxon>
        <taxon>Coleoidea</taxon>
        <taxon>Octopodiformes</taxon>
        <taxon>Octopoda</taxon>
        <taxon>Incirrata</taxon>
        <taxon>Octopodidae</taxon>
        <taxon>Octopus</taxon>
    </lineage>
</organism>
<evidence type="ECO:0000256" key="4">
    <source>
        <dbReference type="ARBA" id="ARBA00023040"/>
    </source>
</evidence>
<keyword evidence="2 8" id="KW-0812">Transmembrane</keyword>
<dbReference type="PANTHER" id="PTHR45695">
    <property type="entry name" value="LEUCOKININ RECEPTOR-RELATED"/>
    <property type="match status" value="1"/>
</dbReference>
<keyword evidence="3 8" id="KW-1133">Transmembrane helix</keyword>
<dbReference type="Pfam" id="PF00001">
    <property type="entry name" value="7tm_1"/>
    <property type="match status" value="1"/>
</dbReference>
<evidence type="ECO:0000256" key="3">
    <source>
        <dbReference type="ARBA" id="ARBA00022989"/>
    </source>
</evidence>
<dbReference type="AlphaFoldDB" id="A0AA36F948"/>
<keyword evidence="4" id="KW-0297">G-protein coupled receptor</keyword>
<evidence type="ECO:0000256" key="1">
    <source>
        <dbReference type="ARBA" id="ARBA00004141"/>
    </source>
</evidence>
<dbReference type="SUPFAM" id="SSF81321">
    <property type="entry name" value="Family A G protein-coupled receptor-like"/>
    <property type="match status" value="1"/>
</dbReference>
<dbReference type="CDD" id="cd14993">
    <property type="entry name" value="7tmA_CCKR-like"/>
    <property type="match status" value="1"/>
</dbReference>
<evidence type="ECO:0000256" key="2">
    <source>
        <dbReference type="ARBA" id="ARBA00022692"/>
    </source>
</evidence>
<keyword evidence="5 8" id="KW-0472">Membrane</keyword>
<feature type="transmembrane region" description="Helical" evidence="8">
    <location>
        <begin position="264"/>
        <end position="282"/>
    </location>
</feature>
<evidence type="ECO:0000313" key="10">
    <source>
        <dbReference type="EMBL" id="CAI9728779.1"/>
    </source>
</evidence>
<evidence type="ECO:0000256" key="7">
    <source>
        <dbReference type="ARBA" id="ARBA00023224"/>
    </source>
</evidence>
<feature type="transmembrane region" description="Helical" evidence="8">
    <location>
        <begin position="79"/>
        <end position="104"/>
    </location>
</feature>
<proteinExistence type="predicted"/>
<dbReference type="PROSITE" id="PS50262">
    <property type="entry name" value="G_PROTEIN_RECEP_F1_2"/>
    <property type="match status" value="1"/>
</dbReference>
<gene>
    <name evidence="10" type="ORF">OCTVUL_1B031504</name>
</gene>
<feature type="transmembrane region" description="Helical" evidence="8">
    <location>
        <begin position="206"/>
        <end position="236"/>
    </location>
</feature>
<name>A0AA36F948_OCTVU</name>
<feature type="transmembrane region" description="Helical" evidence="8">
    <location>
        <begin position="302"/>
        <end position="324"/>
    </location>
</feature>
<dbReference type="GO" id="GO:0004930">
    <property type="term" value="F:G protein-coupled receptor activity"/>
    <property type="evidence" value="ECO:0007669"/>
    <property type="project" value="UniProtKB-KW"/>
</dbReference>
<feature type="transmembrane region" description="Helical" evidence="8">
    <location>
        <begin position="157"/>
        <end position="177"/>
    </location>
</feature>
<keyword evidence="7" id="KW-0807">Transducer</keyword>
<comment type="subcellular location">
    <subcellularLocation>
        <location evidence="1">Membrane</location>
        <topology evidence="1">Multi-pass membrane protein</topology>
    </subcellularLocation>
</comment>
<accession>A0AA36F948</accession>
<dbReference type="PRINTS" id="PR00237">
    <property type="entry name" value="GPCRRHODOPSN"/>
</dbReference>
<dbReference type="Proteomes" id="UP001162480">
    <property type="component" value="Chromosome 10"/>
</dbReference>
<evidence type="ECO:0000259" key="9">
    <source>
        <dbReference type="PROSITE" id="PS50262"/>
    </source>
</evidence>
<evidence type="ECO:0000256" key="6">
    <source>
        <dbReference type="ARBA" id="ARBA00023170"/>
    </source>
</evidence>
<keyword evidence="11" id="KW-1185">Reference proteome</keyword>